<name>R8AZL0_9GAMM</name>
<keyword evidence="1" id="KW-0805">Transcription regulation</keyword>
<keyword evidence="6" id="KW-1185">Reference proteome</keyword>
<dbReference type="AlphaFoldDB" id="R8AZL0"/>
<dbReference type="EMBL" id="ASAD01000013">
    <property type="protein sequence ID" value="EON91775.1"/>
    <property type="molecule type" value="Genomic_DNA"/>
</dbReference>
<keyword evidence="3" id="KW-0804">Transcription</keyword>
<dbReference type="Gene3D" id="1.20.120.530">
    <property type="entry name" value="GntR ligand-binding domain-like"/>
    <property type="match status" value="1"/>
</dbReference>
<dbReference type="InterPro" id="IPR000524">
    <property type="entry name" value="Tscrpt_reg_HTH_GntR"/>
</dbReference>
<accession>R8AZL0</accession>
<dbReference type="Pfam" id="PF07729">
    <property type="entry name" value="FCD"/>
    <property type="match status" value="1"/>
</dbReference>
<dbReference type="InterPro" id="IPR008920">
    <property type="entry name" value="TF_FadR/GntR_C"/>
</dbReference>
<dbReference type="Gene3D" id="1.10.10.10">
    <property type="entry name" value="Winged helix-like DNA-binding domain superfamily/Winged helix DNA-binding domain"/>
    <property type="match status" value="1"/>
</dbReference>
<dbReference type="SUPFAM" id="SSF48008">
    <property type="entry name" value="GntR ligand-binding domain-like"/>
    <property type="match status" value="1"/>
</dbReference>
<dbReference type="SMART" id="SM00345">
    <property type="entry name" value="HTH_GNTR"/>
    <property type="match status" value="1"/>
</dbReference>
<evidence type="ECO:0000256" key="3">
    <source>
        <dbReference type="ARBA" id="ARBA00023163"/>
    </source>
</evidence>
<dbReference type="Pfam" id="PF00392">
    <property type="entry name" value="GntR"/>
    <property type="match status" value="1"/>
</dbReference>
<reference evidence="5 6" key="1">
    <citation type="journal article" date="2013" name="Genome Announc.">
        <title>Draft Genome Sequence of the Moderately Halophilic Bacterium Marinobacter lipolyticus Strain SM19.</title>
        <authorList>
            <person name="Papke R.T."/>
            <person name="de la Haba R.R."/>
            <person name="Infante-Dominguez C."/>
            <person name="Perez D."/>
            <person name="Sanchez-Porro C."/>
            <person name="Lapierre P."/>
            <person name="Ventosa A."/>
        </authorList>
    </citation>
    <scope>NUCLEOTIDE SEQUENCE [LARGE SCALE GENOMIC DNA]</scope>
    <source>
        <strain evidence="5 6">SM19</strain>
    </source>
</reference>
<evidence type="ECO:0000259" key="4">
    <source>
        <dbReference type="PROSITE" id="PS50949"/>
    </source>
</evidence>
<organism evidence="5 6">
    <name type="scientific">Marinobacter lipolyticus SM19</name>
    <dbReference type="NCBI Taxonomy" id="1318628"/>
    <lineage>
        <taxon>Bacteria</taxon>
        <taxon>Pseudomonadati</taxon>
        <taxon>Pseudomonadota</taxon>
        <taxon>Gammaproteobacteria</taxon>
        <taxon>Pseudomonadales</taxon>
        <taxon>Marinobacteraceae</taxon>
        <taxon>Marinobacter</taxon>
    </lineage>
</organism>
<dbReference type="PANTHER" id="PTHR43537">
    <property type="entry name" value="TRANSCRIPTIONAL REGULATOR, GNTR FAMILY"/>
    <property type="match status" value="1"/>
</dbReference>
<dbReference type="GO" id="GO:0003700">
    <property type="term" value="F:DNA-binding transcription factor activity"/>
    <property type="evidence" value="ECO:0007669"/>
    <property type="project" value="InterPro"/>
</dbReference>
<comment type="caution">
    <text evidence="5">The sequence shown here is derived from an EMBL/GenBank/DDBJ whole genome shotgun (WGS) entry which is preliminary data.</text>
</comment>
<evidence type="ECO:0000313" key="6">
    <source>
        <dbReference type="Proteomes" id="UP000016540"/>
    </source>
</evidence>
<dbReference type="GO" id="GO:0003677">
    <property type="term" value="F:DNA binding"/>
    <property type="evidence" value="ECO:0007669"/>
    <property type="project" value="UniProtKB-KW"/>
</dbReference>
<dbReference type="RefSeq" id="WP_012138596.1">
    <property type="nucleotide sequence ID" value="NZ_KE007326.1"/>
</dbReference>
<evidence type="ECO:0000256" key="1">
    <source>
        <dbReference type="ARBA" id="ARBA00023015"/>
    </source>
</evidence>
<evidence type="ECO:0000313" key="5">
    <source>
        <dbReference type="EMBL" id="EON91775.1"/>
    </source>
</evidence>
<dbReference type="OrthoDB" id="9799812at2"/>
<gene>
    <name evidence="5" type="ORF">MARLIPOL_12600</name>
</gene>
<dbReference type="Proteomes" id="UP000016540">
    <property type="component" value="Unassembled WGS sequence"/>
</dbReference>
<protein>
    <submittedName>
        <fullName evidence="5">GntR family transcriptional regulator</fullName>
    </submittedName>
</protein>
<dbReference type="InterPro" id="IPR036388">
    <property type="entry name" value="WH-like_DNA-bd_sf"/>
</dbReference>
<proteinExistence type="predicted"/>
<dbReference type="SMART" id="SM00895">
    <property type="entry name" value="FCD"/>
    <property type="match status" value="1"/>
</dbReference>
<feature type="domain" description="HTH gntR-type" evidence="4">
    <location>
        <begin position="12"/>
        <end position="79"/>
    </location>
</feature>
<dbReference type="PROSITE" id="PS50949">
    <property type="entry name" value="HTH_GNTR"/>
    <property type="match status" value="1"/>
</dbReference>
<dbReference type="eggNOG" id="COG1802">
    <property type="taxonomic scope" value="Bacteria"/>
</dbReference>
<keyword evidence="2" id="KW-0238">DNA-binding</keyword>
<dbReference type="SUPFAM" id="SSF46785">
    <property type="entry name" value="Winged helix' DNA-binding domain"/>
    <property type="match status" value="1"/>
</dbReference>
<dbReference type="InterPro" id="IPR011711">
    <property type="entry name" value="GntR_C"/>
</dbReference>
<evidence type="ECO:0000256" key="2">
    <source>
        <dbReference type="ARBA" id="ARBA00023125"/>
    </source>
</evidence>
<dbReference type="InterPro" id="IPR036390">
    <property type="entry name" value="WH_DNA-bd_sf"/>
</dbReference>
<dbReference type="PATRIC" id="fig|1318628.3.peg.2516"/>
<dbReference type="HOGENOM" id="CLU_017584_5_2_6"/>
<dbReference type="STRING" id="1318628.MARLIPOL_12600"/>
<dbReference type="PANTHER" id="PTHR43537:SF20">
    <property type="entry name" value="HTH-TYPE TRANSCRIPTIONAL REPRESSOR GLAR"/>
    <property type="match status" value="1"/>
</dbReference>
<sequence length="228" mass="25866">MTANVTKSAPKKTLASTVEDKIRADIINGELVPQTKLRIKNLMERYDASSIPLREALSRLTALGFVELADHQGFSVRNITTSEIYDITHVRCMIECQALENSIRNADLEWESRLLGVHHTLTNLPLKNPDTGELSDRWESVHKDFHDALLSNCDSFWLKKISATLRDQTSRYRFLSQKYTAEGKRDVPAEHKEILEAVISRDVERAKAVLTAHYEKTADAIAAMMTEK</sequence>